<organism evidence="3 4">
    <name type="scientific">Caligus rogercresseyi</name>
    <name type="common">Sea louse</name>
    <dbReference type="NCBI Taxonomy" id="217165"/>
    <lineage>
        <taxon>Eukaryota</taxon>
        <taxon>Metazoa</taxon>
        <taxon>Ecdysozoa</taxon>
        <taxon>Arthropoda</taxon>
        <taxon>Crustacea</taxon>
        <taxon>Multicrustacea</taxon>
        <taxon>Hexanauplia</taxon>
        <taxon>Copepoda</taxon>
        <taxon>Siphonostomatoida</taxon>
        <taxon>Caligidae</taxon>
        <taxon>Caligus</taxon>
    </lineage>
</organism>
<protein>
    <recommendedName>
        <fullName evidence="1">HAT C-terminal dimerisation domain-containing protein</fullName>
    </recommendedName>
</protein>
<sequence>MKALSKIGLTSHKKEERDEAASLKRAMEKFSFSHETDLSIAVQLLDCAIADLSAYREHFEESKQAAQGLSEKWGVSKAFENTRARKVKAHFDELSQDERLADADSYFRVHVFNACLDIVISQLTQRFTGLRSTAERFKAIQPMTLCTATDDELFRQASKLVDIYRDDITEDFPIQLLSFRACLKQRISQVKTVRELAKMLLIENSCITASFGEVCTVLMLFLTIPVTVASAERSFSKLKLIKSYLRSSMGQSRLSGLAILSIENARARQLDVQDLIEEFAQIVASGVLDWSVARLCARSLCARCTTIAKHRVGVEEASVSSLL</sequence>
<dbReference type="GO" id="GO:0046983">
    <property type="term" value="F:protein dimerization activity"/>
    <property type="evidence" value="ECO:0007669"/>
    <property type="project" value="InterPro"/>
</dbReference>
<reference evidence="4" key="1">
    <citation type="submission" date="2021-01" db="EMBL/GenBank/DDBJ databases">
        <title>Caligus Genome Assembly.</title>
        <authorList>
            <person name="Gallardo-Escarate C."/>
        </authorList>
    </citation>
    <scope>NUCLEOTIDE SEQUENCE [LARGE SCALE GENOMIC DNA]</scope>
</reference>
<dbReference type="Proteomes" id="UP000595437">
    <property type="component" value="Chromosome 14"/>
</dbReference>
<reference evidence="3" key="2">
    <citation type="journal article" name="Sci. Data">
        <title>Chromosome-scale genome assembly of the sea louse Caligus rogercresseyi by SMRT sequencing and Hi-C analysis.</title>
        <authorList>
            <person name="Gallardo-Escarate C."/>
            <person name="Valenzuela-Munoz V."/>
            <person name="Nunez-Acuna G."/>
            <person name="Valenzuela-Miranda D."/>
            <person name="Goncalves A.T."/>
            <person name="Escobar-Sepulveda H."/>
            <person name="Liachko I."/>
            <person name="Nelson B."/>
            <person name="Roberts S."/>
            <person name="Warren W."/>
        </authorList>
    </citation>
    <scope>NUCLEOTIDE SEQUENCE</scope>
    <source>
        <tissue evidence="3">Whole tissue</tissue>
    </source>
</reference>
<dbReference type="AlphaFoldDB" id="A0A7T8KC36"/>
<dbReference type="PANTHER" id="PTHR46289">
    <property type="entry name" value="52 KDA REPRESSOR OF THE INHIBITOR OF THE PROTEIN KINASE-LIKE PROTEIN-RELATED"/>
    <property type="match status" value="1"/>
</dbReference>
<dbReference type="InterPro" id="IPR008906">
    <property type="entry name" value="HATC_C_dom"/>
</dbReference>
<gene>
    <name evidence="3" type="ORF">FKW44_005542</name>
    <name evidence="2" type="ORF">FKW44_020374</name>
</gene>
<keyword evidence="4" id="KW-1185">Reference proteome</keyword>
<dbReference type="InterPro" id="IPR052958">
    <property type="entry name" value="IFN-induced_PKR_regulator"/>
</dbReference>
<dbReference type="OrthoDB" id="1750591at2759"/>
<dbReference type="Proteomes" id="UP000595437">
    <property type="component" value="Chromosome 3"/>
</dbReference>
<evidence type="ECO:0000313" key="2">
    <source>
        <dbReference type="EMBL" id="QQP39482.1"/>
    </source>
</evidence>
<accession>A0A7T8KC36</accession>
<dbReference type="Pfam" id="PF05699">
    <property type="entry name" value="Dimer_Tnp_hAT"/>
    <property type="match status" value="1"/>
</dbReference>
<name>A0A7T8KC36_CALRO</name>
<feature type="domain" description="HAT C-terminal dimerisation" evidence="1">
    <location>
        <begin position="209"/>
        <end position="264"/>
    </location>
</feature>
<evidence type="ECO:0000313" key="4">
    <source>
        <dbReference type="Proteomes" id="UP000595437"/>
    </source>
</evidence>
<dbReference type="EMBL" id="CP045892">
    <property type="protein sequence ID" value="QQP53172.1"/>
    <property type="molecule type" value="Genomic_DNA"/>
</dbReference>
<evidence type="ECO:0000259" key="1">
    <source>
        <dbReference type="Pfam" id="PF05699"/>
    </source>
</evidence>
<proteinExistence type="predicted"/>
<dbReference type="EMBL" id="CP045903">
    <property type="protein sequence ID" value="QQP39482.1"/>
    <property type="molecule type" value="Genomic_DNA"/>
</dbReference>
<evidence type="ECO:0000313" key="3">
    <source>
        <dbReference type="EMBL" id="QQP53172.1"/>
    </source>
</evidence>
<dbReference type="PANTHER" id="PTHR46289:SF19">
    <property type="entry name" value="ZINC FINGER MYM-TYPE CONTAINING 1"/>
    <property type="match status" value="1"/>
</dbReference>